<dbReference type="RefSeq" id="XP_024941436.1">
    <property type="nucleotide sequence ID" value="XM_025085668.1"/>
</dbReference>
<dbReference type="GeneID" id="107268337"/>
<keyword evidence="1" id="KW-1185">Reference proteome</keyword>
<name>A0AAJ7W1Z3_CEPCN</name>
<gene>
    <name evidence="2" type="primary">LOC107268337</name>
</gene>
<organism evidence="1 2">
    <name type="scientific">Cephus cinctus</name>
    <name type="common">Wheat stem sawfly</name>
    <dbReference type="NCBI Taxonomy" id="211228"/>
    <lineage>
        <taxon>Eukaryota</taxon>
        <taxon>Metazoa</taxon>
        <taxon>Ecdysozoa</taxon>
        <taxon>Arthropoda</taxon>
        <taxon>Hexapoda</taxon>
        <taxon>Insecta</taxon>
        <taxon>Pterygota</taxon>
        <taxon>Neoptera</taxon>
        <taxon>Endopterygota</taxon>
        <taxon>Hymenoptera</taxon>
        <taxon>Cephoidea</taxon>
        <taxon>Cephidae</taxon>
        <taxon>Cephus</taxon>
    </lineage>
</organism>
<dbReference type="KEGG" id="ccin:107268337"/>
<dbReference type="AlphaFoldDB" id="A0AAJ7W1Z3"/>
<accession>A0AAJ7W1Z3</accession>
<reference evidence="2" key="1">
    <citation type="submission" date="2025-08" db="UniProtKB">
        <authorList>
            <consortium name="RefSeq"/>
        </authorList>
    </citation>
    <scope>IDENTIFICATION</scope>
</reference>
<dbReference type="Proteomes" id="UP000694920">
    <property type="component" value="Unplaced"/>
</dbReference>
<proteinExistence type="predicted"/>
<protein>
    <submittedName>
        <fullName evidence="2">Uncharacterized protein LOC107268337</fullName>
    </submittedName>
</protein>
<evidence type="ECO:0000313" key="1">
    <source>
        <dbReference type="Proteomes" id="UP000694920"/>
    </source>
</evidence>
<evidence type="ECO:0000313" key="2">
    <source>
        <dbReference type="RefSeq" id="XP_024941436.1"/>
    </source>
</evidence>
<sequence length="105" mass="11854">MGLAAHSVENKRIRTSVALHNRSPEVKNFVCEPLTSLIGSQSNEIDDPYELHFMAIEEESISSLKESNIEDDIVEREVIVLLCPSIIKLSLIPKIYKPLFTAFLK</sequence>